<evidence type="ECO:0000256" key="1">
    <source>
        <dbReference type="ARBA" id="ARBA00002613"/>
    </source>
</evidence>
<evidence type="ECO:0000256" key="2">
    <source>
        <dbReference type="ARBA" id="ARBA00010835"/>
    </source>
</evidence>
<reference evidence="10 11" key="1">
    <citation type="journal article" date="2017" name="BMC Genomics">
        <title>Comparative genomic and phylogenomic analyses of the Bifidobacteriaceae family.</title>
        <authorList>
            <person name="Lugli G.A."/>
            <person name="Milani C."/>
            <person name="Turroni F."/>
            <person name="Duranti S."/>
            <person name="Mancabelli L."/>
            <person name="Mangifesta M."/>
            <person name="Ferrario C."/>
            <person name="Modesto M."/>
            <person name="Mattarelli P."/>
            <person name="Jiri K."/>
            <person name="van Sinderen D."/>
            <person name="Ventura M."/>
        </authorList>
    </citation>
    <scope>NUCLEOTIDE SEQUENCE [LARGE SCALE GENOMIC DNA]</scope>
    <source>
        <strain evidence="10 11">DSM 100202</strain>
    </source>
</reference>
<evidence type="ECO:0000256" key="4">
    <source>
        <dbReference type="ARBA" id="ARBA00022490"/>
    </source>
</evidence>
<feature type="coiled-coil region" evidence="8">
    <location>
        <begin position="52"/>
        <end position="115"/>
    </location>
</feature>
<comment type="function">
    <text evidence="1 6">Peptide chain release factor 2 directs the termination of translation in response to the peptide chain termination codons UGA and UAA.</text>
</comment>
<dbReference type="InterPro" id="IPR045853">
    <property type="entry name" value="Pep_chain_release_fac_I_sf"/>
</dbReference>
<comment type="PTM">
    <text evidence="6">Methylated by PrmC. Methylation increases the termination efficiency of RF2.</text>
</comment>
<dbReference type="Proteomes" id="UP000216074">
    <property type="component" value="Unassembled WGS sequence"/>
</dbReference>
<evidence type="ECO:0000259" key="9">
    <source>
        <dbReference type="SMART" id="SM00937"/>
    </source>
</evidence>
<keyword evidence="4 6" id="KW-0963">Cytoplasm</keyword>
<keyword evidence="5 6" id="KW-0648">Protein biosynthesis</keyword>
<evidence type="ECO:0000313" key="11">
    <source>
        <dbReference type="Proteomes" id="UP000216074"/>
    </source>
</evidence>
<proteinExistence type="inferred from homology"/>
<dbReference type="Gene3D" id="3.30.70.1660">
    <property type="match status" value="1"/>
</dbReference>
<keyword evidence="3 6" id="KW-0488">Methylation</keyword>
<evidence type="ECO:0000256" key="6">
    <source>
        <dbReference type="HAMAP-Rule" id="MF_00094"/>
    </source>
</evidence>
<dbReference type="NCBIfam" id="TIGR00020">
    <property type="entry name" value="prfB"/>
    <property type="match status" value="1"/>
</dbReference>
<comment type="subcellular location">
    <subcellularLocation>
        <location evidence="6">Cytoplasm</location>
    </subcellularLocation>
</comment>
<dbReference type="InterPro" id="IPR004374">
    <property type="entry name" value="PrfB"/>
</dbReference>
<dbReference type="InterPro" id="IPR005139">
    <property type="entry name" value="PCRF"/>
</dbReference>
<dbReference type="GO" id="GO:0005737">
    <property type="term" value="C:cytoplasm"/>
    <property type="evidence" value="ECO:0007669"/>
    <property type="project" value="UniProtKB-SubCell"/>
</dbReference>
<gene>
    <name evidence="6" type="primary">prfB</name>
    <name evidence="10" type="ORF">BHAP_1099</name>
</gene>
<keyword evidence="11" id="KW-1185">Reference proteome</keyword>
<dbReference type="HAMAP" id="MF_00094">
    <property type="entry name" value="Rel_fac_2"/>
    <property type="match status" value="1"/>
</dbReference>
<name>A0A261FZ24_9BIFI</name>
<dbReference type="FunFam" id="3.30.160.20:FF:000004">
    <property type="entry name" value="Peptide chain release factor 1"/>
    <property type="match status" value="1"/>
</dbReference>
<dbReference type="Gene3D" id="3.30.160.20">
    <property type="match status" value="1"/>
</dbReference>
<dbReference type="AlphaFoldDB" id="A0A261FZ24"/>
<dbReference type="Gene3D" id="1.20.58.410">
    <property type="entry name" value="Release factor"/>
    <property type="match status" value="1"/>
</dbReference>
<dbReference type="Pfam" id="PF03462">
    <property type="entry name" value="PCRF"/>
    <property type="match status" value="1"/>
</dbReference>
<feature type="domain" description="Peptide chain release factor" evidence="9">
    <location>
        <begin position="84"/>
        <end position="194"/>
    </location>
</feature>
<evidence type="ECO:0000256" key="8">
    <source>
        <dbReference type="SAM" id="Coils"/>
    </source>
</evidence>
<comment type="caution">
    <text evidence="10">The sequence shown here is derived from an EMBL/GenBank/DDBJ whole genome shotgun (WGS) entry which is preliminary data.</text>
</comment>
<feature type="modified residue" description="N5-methylglutamine" evidence="6">
    <location>
        <position position="251"/>
    </location>
</feature>
<keyword evidence="8" id="KW-0175">Coiled coil</keyword>
<organism evidence="10 11">
    <name type="scientific">Bifidobacterium hapali</name>
    <dbReference type="NCBI Taxonomy" id="1630172"/>
    <lineage>
        <taxon>Bacteria</taxon>
        <taxon>Bacillati</taxon>
        <taxon>Actinomycetota</taxon>
        <taxon>Actinomycetes</taxon>
        <taxon>Bifidobacteriales</taxon>
        <taxon>Bifidobacteriaceae</taxon>
        <taxon>Bifidobacterium</taxon>
    </lineage>
</organism>
<evidence type="ECO:0000256" key="5">
    <source>
        <dbReference type="ARBA" id="ARBA00022917"/>
    </source>
</evidence>
<dbReference type="SMART" id="SM00937">
    <property type="entry name" value="PCRF"/>
    <property type="match status" value="1"/>
</dbReference>
<dbReference type="EMBL" id="MWWY01000022">
    <property type="protein sequence ID" value="OZG64452.1"/>
    <property type="molecule type" value="Genomic_DNA"/>
</dbReference>
<sequence>MAEFDYNQAIGEARAKYESIAKALDMDRLKADIKDLETQAAEPGLWDDPENAQKITSRLSAAQAQLRRLNSANQRIDDVETLVELGREMEDADSLAEAQSEIGKIKKDLDDMEIQTLLDGEYDERSAVVTIRSGAGGVDAADFAQMLLRMYLRWAERHGYKAKMMDTSYAEEAGIKSATFQVDAPYAFGRLSVEGGTHRLVRISPFDNQGRRQTSFAAVEVVPLVEATDHIDIPDTDIRIDTYCSSGPGGQGVNTTYSAVRITHLPTGIVVTMQDERSQIQNRAAAMAVLQSRLLVLRHEEEAKKKKEIAGDIKASWGDQMRSYVLHPYQMVKDLRTGYETSQTQAVFDGDIDAFIEAGIRWRHEQRREAAAEAEQ</sequence>
<comment type="similarity">
    <text evidence="2 6">Belongs to the prokaryotic/mitochondrial release factor family.</text>
</comment>
<dbReference type="Pfam" id="PF00472">
    <property type="entry name" value="RF-1"/>
    <property type="match status" value="1"/>
</dbReference>
<evidence type="ECO:0000256" key="3">
    <source>
        <dbReference type="ARBA" id="ARBA00022481"/>
    </source>
</evidence>
<dbReference type="GO" id="GO:0016149">
    <property type="term" value="F:translation release factor activity, codon specific"/>
    <property type="evidence" value="ECO:0007669"/>
    <property type="project" value="UniProtKB-UniRule"/>
</dbReference>
<dbReference type="PANTHER" id="PTHR43116">
    <property type="entry name" value="PEPTIDE CHAIN RELEASE FACTOR 2"/>
    <property type="match status" value="1"/>
</dbReference>
<accession>A0A261FZ24</accession>
<dbReference type="PANTHER" id="PTHR43116:SF3">
    <property type="entry name" value="CLASS I PEPTIDE CHAIN RELEASE FACTOR"/>
    <property type="match status" value="1"/>
</dbReference>
<dbReference type="RefSeq" id="WP_094729729.1">
    <property type="nucleotide sequence ID" value="NZ_MWWY01000022.1"/>
</dbReference>
<evidence type="ECO:0000256" key="7">
    <source>
        <dbReference type="NCBIfam" id="TIGR00020"/>
    </source>
</evidence>
<protein>
    <recommendedName>
        <fullName evidence="6 7">Peptide chain release factor 2</fullName>
        <shortName evidence="6">RF-2</shortName>
    </recommendedName>
</protein>
<dbReference type="OrthoDB" id="9806673at2"/>
<dbReference type="SUPFAM" id="SSF75620">
    <property type="entry name" value="Release factor"/>
    <property type="match status" value="1"/>
</dbReference>
<evidence type="ECO:0000313" key="10">
    <source>
        <dbReference type="EMBL" id="OZG64452.1"/>
    </source>
</evidence>
<dbReference type="InterPro" id="IPR000352">
    <property type="entry name" value="Pep_chain_release_fac_I"/>
</dbReference>